<protein>
    <recommendedName>
        <fullName evidence="2">Regulatory protein zeste</fullName>
    </recommendedName>
</protein>
<reference evidence="7" key="1">
    <citation type="journal article" date="2023" name="G3 (Bethesda)">
        <title>Whole genome assemblies of Zophobas morio and Tenebrio molitor.</title>
        <authorList>
            <person name="Kaur S."/>
            <person name="Stinson S.A."/>
            <person name="diCenzo G.C."/>
        </authorList>
    </citation>
    <scope>NUCLEOTIDE SEQUENCE</scope>
    <source>
        <strain evidence="7">QUZm001</strain>
    </source>
</reference>
<evidence type="ECO:0000256" key="4">
    <source>
        <dbReference type="ARBA" id="ARBA00023163"/>
    </source>
</evidence>
<keyword evidence="3" id="KW-0805">Transcription regulation</keyword>
<evidence type="ECO:0000313" key="7">
    <source>
        <dbReference type="EMBL" id="KAJ3661697.1"/>
    </source>
</evidence>
<name>A0AA38IR36_9CUCU</name>
<evidence type="ECO:0000259" key="6">
    <source>
        <dbReference type="Pfam" id="PF13873"/>
    </source>
</evidence>
<comment type="subunit">
    <text evidence="1">Self-associates forming complexes of several hundred monomers.</text>
</comment>
<gene>
    <name evidence="7" type="ORF">Zmor_006084</name>
</gene>
<feature type="domain" description="Myb/SANT-like DNA-binding" evidence="6">
    <location>
        <begin position="2"/>
        <end position="75"/>
    </location>
</feature>
<keyword evidence="4" id="KW-0804">Transcription</keyword>
<dbReference type="Proteomes" id="UP001168821">
    <property type="component" value="Unassembled WGS sequence"/>
</dbReference>
<dbReference type="EMBL" id="JALNTZ010000002">
    <property type="protein sequence ID" value="KAJ3661697.1"/>
    <property type="molecule type" value="Genomic_DNA"/>
</dbReference>
<dbReference type="AlphaFoldDB" id="A0AA38IR36"/>
<evidence type="ECO:0000256" key="2">
    <source>
        <dbReference type="ARBA" id="ARBA00016807"/>
    </source>
</evidence>
<dbReference type="InterPro" id="IPR028002">
    <property type="entry name" value="Myb_DNA-bind_5"/>
</dbReference>
<accession>A0AA38IR36</accession>
<evidence type="ECO:0000256" key="1">
    <source>
        <dbReference type="ARBA" id="ARBA00011764"/>
    </source>
</evidence>
<proteinExistence type="predicted"/>
<sequence length="124" mass="13937">MKITEVQKDILLNFVKGNPDLASGKFSATFTKKKAEELWKTVADELNATVGPEKEWKAWRKTWQDMCIRTKQKSAANYKEMRVTSVPSRILISSKSSGGGMLFSMHKLCKTTQAFMIFPATSGL</sequence>
<organism evidence="7 8">
    <name type="scientific">Zophobas morio</name>
    <dbReference type="NCBI Taxonomy" id="2755281"/>
    <lineage>
        <taxon>Eukaryota</taxon>
        <taxon>Metazoa</taxon>
        <taxon>Ecdysozoa</taxon>
        <taxon>Arthropoda</taxon>
        <taxon>Hexapoda</taxon>
        <taxon>Insecta</taxon>
        <taxon>Pterygota</taxon>
        <taxon>Neoptera</taxon>
        <taxon>Endopterygota</taxon>
        <taxon>Coleoptera</taxon>
        <taxon>Polyphaga</taxon>
        <taxon>Cucujiformia</taxon>
        <taxon>Tenebrionidae</taxon>
        <taxon>Zophobas</taxon>
    </lineage>
</organism>
<evidence type="ECO:0000313" key="8">
    <source>
        <dbReference type="Proteomes" id="UP001168821"/>
    </source>
</evidence>
<evidence type="ECO:0000256" key="5">
    <source>
        <dbReference type="ARBA" id="ARBA00025466"/>
    </source>
</evidence>
<dbReference type="Pfam" id="PF13873">
    <property type="entry name" value="Myb_DNA-bind_5"/>
    <property type="match status" value="1"/>
</dbReference>
<comment type="function">
    <text evidence="5">Involved in transvection phenomena (= synapsis-dependent gene expression), where the synaptic pairing of chromosomes carrying genes with which zeste interacts influences the expression of these genes. Zeste binds to DNA and stimulates transcription from a nearby promoter.</text>
</comment>
<comment type="caution">
    <text evidence="7">The sequence shown here is derived from an EMBL/GenBank/DDBJ whole genome shotgun (WGS) entry which is preliminary data.</text>
</comment>
<evidence type="ECO:0000256" key="3">
    <source>
        <dbReference type="ARBA" id="ARBA00023015"/>
    </source>
</evidence>
<keyword evidence="8" id="KW-1185">Reference proteome</keyword>